<evidence type="ECO:0000256" key="4">
    <source>
        <dbReference type="ARBA" id="ARBA00023163"/>
    </source>
</evidence>
<dbReference type="AlphaFoldDB" id="A0A6J5HX37"/>
<evidence type="ECO:0000259" key="5">
    <source>
        <dbReference type="PROSITE" id="PS50931"/>
    </source>
</evidence>
<dbReference type="PANTHER" id="PTHR30419">
    <property type="entry name" value="HTH-TYPE TRANSCRIPTIONAL REGULATOR YBHD"/>
    <property type="match status" value="1"/>
</dbReference>
<dbReference type="RefSeq" id="WP_174715528.1">
    <property type="nucleotide sequence ID" value="NZ_CADIKP010000021.1"/>
</dbReference>
<accession>A0A6J5HX37</accession>
<dbReference type="Proteomes" id="UP000509782">
    <property type="component" value="Chromosome"/>
</dbReference>
<dbReference type="InterPro" id="IPR050950">
    <property type="entry name" value="HTH-type_LysR_regulators"/>
</dbReference>
<keyword evidence="3" id="KW-0238">DNA-binding</keyword>
<dbReference type="Gene3D" id="1.10.10.10">
    <property type="entry name" value="Winged helix-like DNA-binding domain superfamily/Winged helix DNA-binding domain"/>
    <property type="match status" value="1"/>
</dbReference>
<dbReference type="SUPFAM" id="SSF53850">
    <property type="entry name" value="Periplasmic binding protein-like II"/>
    <property type="match status" value="1"/>
</dbReference>
<proteinExistence type="inferred from homology"/>
<protein>
    <submittedName>
        <fullName evidence="6">LysR family transcriptional regulator</fullName>
    </submittedName>
</protein>
<dbReference type="Pfam" id="PF03466">
    <property type="entry name" value="LysR_substrate"/>
    <property type="match status" value="1"/>
</dbReference>
<organism evidence="6 7">
    <name type="scientific">Achromobacter denitrificans</name>
    <name type="common">Alcaligenes denitrificans</name>
    <dbReference type="NCBI Taxonomy" id="32002"/>
    <lineage>
        <taxon>Bacteria</taxon>
        <taxon>Pseudomonadati</taxon>
        <taxon>Pseudomonadota</taxon>
        <taxon>Betaproteobacteria</taxon>
        <taxon>Burkholderiales</taxon>
        <taxon>Alcaligenaceae</taxon>
        <taxon>Achromobacter</taxon>
    </lineage>
</organism>
<dbReference type="GO" id="GO:0003677">
    <property type="term" value="F:DNA binding"/>
    <property type="evidence" value="ECO:0007669"/>
    <property type="project" value="UniProtKB-KW"/>
</dbReference>
<evidence type="ECO:0000256" key="3">
    <source>
        <dbReference type="ARBA" id="ARBA00023125"/>
    </source>
</evidence>
<dbReference type="Gene3D" id="3.40.190.290">
    <property type="match status" value="1"/>
</dbReference>
<dbReference type="EMBL" id="CP054569">
    <property type="protein sequence ID" value="QKQ45270.1"/>
    <property type="molecule type" value="Genomic_DNA"/>
</dbReference>
<dbReference type="InterPro" id="IPR036390">
    <property type="entry name" value="WH_DNA-bd_sf"/>
</dbReference>
<comment type="similarity">
    <text evidence="1">Belongs to the LysR transcriptional regulatory family.</text>
</comment>
<evidence type="ECO:0000256" key="1">
    <source>
        <dbReference type="ARBA" id="ARBA00009437"/>
    </source>
</evidence>
<evidence type="ECO:0000256" key="2">
    <source>
        <dbReference type="ARBA" id="ARBA00023015"/>
    </source>
</evidence>
<dbReference type="InterPro" id="IPR036388">
    <property type="entry name" value="WH-like_DNA-bd_sf"/>
</dbReference>
<dbReference type="Pfam" id="PF00126">
    <property type="entry name" value="HTH_1"/>
    <property type="match status" value="1"/>
</dbReference>
<feature type="domain" description="HTH lysR-type" evidence="5">
    <location>
        <begin position="1"/>
        <end position="58"/>
    </location>
</feature>
<dbReference type="SUPFAM" id="SSF46785">
    <property type="entry name" value="Winged helix' DNA-binding domain"/>
    <property type="match status" value="1"/>
</dbReference>
<sequence length="316" mass="33618">MLSTAHRYFLEVVRGGSIKDAAAALHVAPSAISRQIAKLEHDCGAALFERRPHGMVLTRAGELLADYARRAAMDSEHVLRDIRSLRHAELTTIRIGSNEAVARNVLPRILGAYRDRHPEVAFQVHIASPGVVTQRLRDGAIDVGLAFSLNPGSGIDVRYDIVSPVRAIMVPGHPLAARGSVSLDDLRPYPIALTDSGTTVRLLFDNSAARGDGPPFDVAYSSNSSSVIRAIVEAGHAITLAGEITLAQPLASGALVAVALQQPGFAERTLQIQTASHATLPDATERFVRHLIQALSAGVAATPSGLFSESESIQEN</sequence>
<keyword evidence="4" id="KW-0804">Transcription</keyword>
<evidence type="ECO:0000313" key="7">
    <source>
        <dbReference type="Proteomes" id="UP000509782"/>
    </source>
</evidence>
<gene>
    <name evidence="6" type="ORF">FOC81_00480</name>
</gene>
<dbReference type="PANTHER" id="PTHR30419:SF8">
    <property type="entry name" value="NITROGEN ASSIMILATION TRANSCRIPTIONAL ACTIVATOR-RELATED"/>
    <property type="match status" value="1"/>
</dbReference>
<evidence type="ECO:0000313" key="6">
    <source>
        <dbReference type="EMBL" id="QKQ45270.1"/>
    </source>
</evidence>
<name>A0A6J5HX37_ACHDE</name>
<keyword evidence="2" id="KW-0805">Transcription regulation</keyword>
<dbReference type="GO" id="GO:0003700">
    <property type="term" value="F:DNA-binding transcription factor activity"/>
    <property type="evidence" value="ECO:0007669"/>
    <property type="project" value="InterPro"/>
</dbReference>
<dbReference type="InterPro" id="IPR005119">
    <property type="entry name" value="LysR_subst-bd"/>
</dbReference>
<reference evidence="6 7" key="1">
    <citation type="submission" date="2020-05" db="EMBL/GenBank/DDBJ databases">
        <title>FDA dAtabase for Regulatory Grade micrObial Sequences (FDA-ARGOS): Supporting development and validation of Infectious Disease Dx tests.</title>
        <authorList>
            <person name="Sproer C."/>
            <person name="Gronow S."/>
            <person name="Severitt S."/>
            <person name="Schroder I."/>
            <person name="Tallon L."/>
            <person name="Sadzewicz L."/>
            <person name="Zhao X."/>
            <person name="Vavikolanu K."/>
            <person name="Mehta A."/>
            <person name="Aluvathingal J."/>
            <person name="Nadendla S."/>
            <person name="Myers T."/>
            <person name="Yan Y."/>
            <person name="Sichtig H."/>
        </authorList>
    </citation>
    <scope>NUCLEOTIDE SEQUENCE [LARGE SCALE GENOMIC DNA]</scope>
    <source>
        <strain evidence="6 7">FDAARGOS_787</strain>
    </source>
</reference>
<dbReference type="PROSITE" id="PS50931">
    <property type="entry name" value="HTH_LYSR"/>
    <property type="match status" value="1"/>
</dbReference>
<dbReference type="InterPro" id="IPR000847">
    <property type="entry name" value="LysR_HTH_N"/>
</dbReference>
<dbReference type="GO" id="GO:0005829">
    <property type="term" value="C:cytosol"/>
    <property type="evidence" value="ECO:0007669"/>
    <property type="project" value="TreeGrafter"/>
</dbReference>